<name>A0ABP8YPD7_9ACTN</name>
<organism evidence="1 2">
    <name type="scientific">Nocardioides endophyticus</name>
    <dbReference type="NCBI Taxonomy" id="1353775"/>
    <lineage>
        <taxon>Bacteria</taxon>
        <taxon>Bacillati</taxon>
        <taxon>Actinomycetota</taxon>
        <taxon>Actinomycetes</taxon>
        <taxon>Propionibacteriales</taxon>
        <taxon>Nocardioidaceae</taxon>
        <taxon>Nocardioides</taxon>
    </lineage>
</organism>
<evidence type="ECO:0008006" key="3">
    <source>
        <dbReference type="Google" id="ProtNLM"/>
    </source>
</evidence>
<gene>
    <name evidence="1" type="ORF">GCM10023350_15720</name>
</gene>
<dbReference type="Gene3D" id="3.40.640.10">
    <property type="entry name" value="Type I PLP-dependent aspartate aminotransferase-like (Major domain)"/>
    <property type="match status" value="1"/>
</dbReference>
<sequence>MRLLARAARTADAVVVEDDYDSEFRYDVAPVPDLASLDRHRVAYLGTAAKAVAPSLRLGWMVPPPAHLDAVNPRRVITHEGAPWPVQRGSPAWCWASGASPTTSSTARWRP</sequence>
<dbReference type="PANTHER" id="PTHR46577:SF1">
    <property type="entry name" value="HTH-TYPE TRANSCRIPTIONAL REGULATORY PROTEIN GABR"/>
    <property type="match status" value="1"/>
</dbReference>
<proteinExistence type="predicted"/>
<accession>A0ABP8YPD7</accession>
<dbReference type="InterPro" id="IPR051446">
    <property type="entry name" value="HTH_trans_reg/aminotransferase"/>
</dbReference>
<dbReference type="InterPro" id="IPR015424">
    <property type="entry name" value="PyrdxlP-dep_Trfase"/>
</dbReference>
<dbReference type="Proteomes" id="UP001499882">
    <property type="component" value="Unassembled WGS sequence"/>
</dbReference>
<dbReference type="SUPFAM" id="SSF53383">
    <property type="entry name" value="PLP-dependent transferases"/>
    <property type="match status" value="1"/>
</dbReference>
<dbReference type="EMBL" id="BAABKN010000009">
    <property type="protein sequence ID" value="GAA4733107.1"/>
    <property type="molecule type" value="Genomic_DNA"/>
</dbReference>
<evidence type="ECO:0000313" key="1">
    <source>
        <dbReference type="EMBL" id="GAA4733107.1"/>
    </source>
</evidence>
<reference evidence="2" key="1">
    <citation type="journal article" date="2019" name="Int. J. Syst. Evol. Microbiol.">
        <title>The Global Catalogue of Microorganisms (GCM) 10K type strain sequencing project: providing services to taxonomists for standard genome sequencing and annotation.</title>
        <authorList>
            <consortium name="The Broad Institute Genomics Platform"/>
            <consortium name="The Broad Institute Genome Sequencing Center for Infectious Disease"/>
            <person name="Wu L."/>
            <person name="Ma J."/>
        </authorList>
    </citation>
    <scope>NUCLEOTIDE SEQUENCE [LARGE SCALE GENOMIC DNA]</scope>
    <source>
        <strain evidence="2">JCM 18532</strain>
    </source>
</reference>
<protein>
    <recommendedName>
        <fullName evidence="3">Aminotransferase class I/II-fold pyridoxal phosphate-dependent enzyme</fullName>
    </recommendedName>
</protein>
<comment type="caution">
    <text evidence="1">The sequence shown here is derived from an EMBL/GenBank/DDBJ whole genome shotgun (WGS) entry which is preliminary data.</text>
</comment>
<dbReference type="PANTHER" id="PTHR46577">
    <property type="entry name" value="HTH-TYPE TRANSCRIPTIONAL REGULATORY PROTEIN GABR"/>
    <property type="match status" value="1"/>
</dbReference>
<keyword evidence="2" id="KW-1185">Reference proteome</keyword>
<dbReference type="InterPro" id="IPR015421">
    <property type="entry name" value="PyrdxlP-dep_Trfase_major"/>
</dbReference>
<evidence type="ECO:0000313" key="2">
    <source>
        <dbReference type="Proteomes" id="UP001499882"/>
    </source>
</evidence>